<dbReference type="RefSeq" id="WP_103660709.1">
    <property type="nucleotide sequence ID" value="NZ_ML136894.1"/>
</dbReference>
<dbReference type="PANTHER" id="PTHR11091">
    <property type="entry name" value="OXIDOREDUCTASE-RELATED"/>
    <property type="match status" value="1"/>
</dbReference>
<proteinExistence type="inferred from homology"/>
<evidence type="ECO:0000256" key="1">
    <source>
        <dbReference type="ARBA" id="ARBA00006056"/>
    </source>
</evidence>
<dbReference type="AlphaFoldDB" id="A0A437STM9"/>
<dbReference type="EMBL" id="RXIA01000026">
    <property type="protein sequence ID" value="RVU70224.1"/>
    <property type="molecule type" value="Genomic_DNA"/>
</dbReference>
<evidence type="ECO:0000313" key="3">
    <source>
        <dbReference type="EMBL" id="RVU70224.1"/>
    </source>
</evidence>
<organism evidence="3 4">
    <name type="scientific">Lactobacillus xujianguonis</name>
    <dbReference type="NCBI Taxonomy" id="2495899"/>
    <lineage>
        <taxon>Bacteria</taxon>
        <taxon>Bacillati</taxon>
        <taxon>Bacillota</taxon>
        <taxon>Bacilli</taxon>
        <taxon>Lactobacillales</taxon>
        <taxon>Lactobacillaceae</taxon>
        <taxon>Lactobacillus</taxon>
    </lineage>
</organism>
<protein>
    <submittedName>
        <fullName evidence="3">Ldh family oxidoreductase</fullName>
    </submittedName>
</protein>
<dbReference type="InterPro" id="IPR043144">
    <property type="entry name" value="Mal/L-sulf/L-lact_DH-like_ah"/>
</dbReference>
<dbReference type="SUPFAM" id="SSF89733">
    <property type="entry name" value="L-sulfolactate dehydrogenase-like"/>
    <property type="match status" value="1"/>
</dbReference>
<dbReference type="InterPro" id="IPR003767">
    <property type="entry name" value="Malate/L-lactate_DH-like"/>
</dbReference>
<dbReference type="Gene3D" id="1.10.1530.10">
    <property type="match status" value="1"/>
</dbReference>
<keyword evidence="2" id="KW-0560">Oxidoreductase</keyword>
<comment type="caution">
    <text evidence="3">The sequence shown here is derived from an EMBL/GenBank/DDBJ whole genome shotgun (WGS) entry which is preliminary data.</text>
</comment>
<reference evidence="3 4" key="1">
    <citation type="submission" date="2018-12" db="EMBL/GenBank/DDBJ databases">
        <authorList>
            <person name="Meng J."/>
        </authorList>
    </citation>
    <scope>NUCLEOTIDE SEQUENCE [LARGE SCALE GENOMIC DNA]</scope>
    <source>
        <strain evidence="3 4">HT111-2</strain>
    </source>
</reference>
<keyword evidence="4" id="KW-1185">Reference proteome</keyword>
<evidence type="ECO:0000256" key="2">
    <source>
        <dbReference type="ARBA" id="ARBA00023002"/>
    </source>
</evidence>
<accession>A0A437STM9</accession>
<dbReference type="Gene3D" id="3.30.1370.60">
    <property type="entry name" value="Hypothetical oxidoreductase yiak, domain 2"/>
    <property type="match status" value="1"/>
</dbReference>
<dbReference type="GO" id="GO:0016491">
    <property type="term" value="F:oxidoreductase activity"/>
    <property type="evidence" value="ECO:0007669"/>
    <property type="project" value="UniProtKB-KW"/>
</dbReference>
<dbReference type="InterPro" id="IPR036111">
    <property type="entry name" value="Mal/L-sulfo/L-lacto_DH-like_sf"/>
</dbReference>
<dbReference type="InterPro" id="IPR043143">
    <property type="entry name" value="Mal/L-sulf/L-lact_DH-like_NADP"/>
</dbReference>
<dbReference type="Pfam" id="PF02615">
    <property type="entry name" value="Ldh_2"/>
    <property type="match status" value="1"/>
</dbReference>
<dbReference type="PANTHER" id="PTHR11091:SF0">
    <property type="entry name" value="MALATE DEHYDROGENASE"/>
    <property type="match status" value="1"/>
</dbReference>
<evidence type="ECO:0000313" key="4">
    <source>
        <dbReference type="Proteomes" id="UP000288291"/>
    </source>
</evidence>
<comment type="similarity">
    <text evidence="1">Belongs to the LDH2/MDH2 oxidoreductase family.</text>
</comment>
<gene>
    <name evidence="3" type="ORF">EJK17_08805</name>
</gene>
<sequence length="378" mass="41643">MADSKKVRFSYETLNQLCMDAFQKFGFNEEKAKIITDVLMTADLYGIQSHGMQRMVRYYKGIQKGTMKVDAEPEVVFETPVSAVIDGHDGMGQLNGHFAMKLAIEKAKKNGVGIVSVRNSNHYGIAGYYAKMAAKEGMLGFSSTNSETIMVPTYARKAMIGSNPQAWCVPADPYDFLFDASTTVVTRGKLEMYNKLGEPLPDGWALDKEGEPSNDAADVLANIAAHRGGGIMPLGGNTEALGSHKGYGNGMVAEIFASILSQGFTSNKTMKDNKSGICHGFMAINLANFGDPEAIKKHFSEYLQELRDAPKAKGQDRIYTHGEKEIEAIKDRKENGIPVIDKTMTEIQDLCNYLDLDFSKYFGDYVPPKSENMFTGNY</sequence>
<name>A0A437STM9_9LACO</name>
<dbReference type="Proteomes" id="UP000288291">
    <property type="component" value="Unassembled WGS sequence"/>
</dbReference>